<dbReference type="PROSITE" id="PS00715">
    <property type="entry name" value="SIGMA70_1"/>
    <property type="match status" value="1"/>
</dbReference>
<evidence type="ECO:0000313" key="11">
    <source>
        <dbReference type="Proteomes" id="UP001524502"/>
    </source>
</evidence>
<keyword evidence="11" id="KW-1185">Reference proteome</keyword>
<dbReference type="PANTHER" id="PTHR30385:SF1">
    <property type="entry name" value="RNA POLYMERASE SIGMA-H FACTOR"/>
    <property type="match status" value="1"/>
</dbReference>
<name>A0ABT1RT86_9FIRM</name>
<dbReference type="Proteomes" id="UP001524502">
    <property type="component" value="Unassembled WGS sequence"/>
</dbReference>
<accession>A0ABT1RT86</accession>
<dbReference type="SUPFAM" id="SSF46894">
    <property type="entry name" value="C-terminal effector domain of the bipartite response regulators"/>
    <property type="match status" value="1"/>
</dbReference>
<organism evidence="10 11">
    <name type="scientific">Anaerovorax odorimutans</name>
    <dbReference type="NCBI Taxonomy" id="109327"/>
    <lineage>
        <taxon>Bacteria</taxon>
        <taxon>Bacillati</taxon>
        <taxon>Bacillota</taxon>
        <taxon>Clostridia</taxon>
        <taxon>Peptostreptococcales</taxon>
        <taxon>Anaerovoracaceae</taxon>
        <taxon>Anaerovorax</taxon>
    </lineage>
</organism>
<protein>
    <recommendedName>
        <fullName evidence="2">RNA polymerase sigma factor SigS</fullName>
    </recommendedName>
</protein>
<dbReference type="Pfam" id="PF04542">
    <property type="entry name" value="Sigma70_r2"/>
    <property type="match status" value="1"/>
</dbReference>
<comment type="function">
    <text evidence="7">Sigma factors are initiation factors that promote the attachment of RNA polymerase to specific initiation sites and are then released. Sigma-S contributes to the protection against external stress, thus playing a role in cellular fitness and survival.</text>
</comment>
<evidence type="ECO:0000256" key="7">
    <source>
        <dbReference type="ARBA" id="ARBA00024701"/>
    </source>
</evidence>
<keyword evidence="4" id="KW-0731">Sigma factor</keyword>
<dbReference type="NCBIfam" id="TIGR02937">
    <property type="entry name" value="sigma70-ECF"/>
    <property type="match status" value="1"/>
</dbReference>
<keyword evidence="5" id="KW-0238">DNA-binding</keyword>
<dbReference type="NCBIfam" id="NF006147">
    <property type="entry name" value="PRK08295.1-4"/>
    <property type="match status" value="1"/>
</dbReference>
<evidence type="ECO:0000259" key="9">
    <source>
        <dbReference type="PROSITE" id="PS00715"/>
    </source>
</evidence>
<evidence type="ECO:0000256" key="8">
    <source>
        <dbReference type="SAM" id="MobiDB-lite"/>
    </source>
</evidence>
<dbReference type="InterPro" id="IPR016032">
    <property type="entry name" value="Sig_transdc_resp-reg_C-effctor"/>
</dbReference>
<dbReference type="Gene3D" id="1.20.120.1810">
    <property type="match status" value="1"/>
</dbReference>
<dbReference type="PIRSF" id="PIRSF002939">
    <property type="entry name" value="RNA_polymerase_sigma-H_factor"/>
    <property type="match status" value="1"/>
</dbReference>
<proteinExistence type="inferred from homology"/>
<evidence type="ECO:0000256" key="3">
    <source>
        <dbReference type="ARBA" id="ARBA00023015"/>
    </source>
</evidence>
<dbReference type="SUPFAM" id="SSF88946">
    <property type="entry name" value="Sigma2 domain of RNA polymerase sigma factors"/>
    <property type="match status" value="1"/>
</dbReference>
<dbReference type="InterPro" id="IPR016371">
    <property type="entry name" value="RNA_pol_sigma-H_factor"/>
</dbReference>
<dbReference type="RefSeq" id="WP_256133555.1">
    <property type="nucleotide sequence ID" value="NZ_JANFXK010000026.1"/>
</dbReference>
<evidence type="ECO:0000256" key="5">
    <source>
        <dbReference type="ARBA" id="ARBA00023125"/>
    </source>
</evidence>
<gene>
    <name evidence="10" type="primary">sigH</name>
    <name evidence="10" type="ORF">NE619_16625</name>
</gene>
<reference evidence="10 11" key="1">
    <citation type="submission" date="2022-06" db="EMBL/GenBank/DDBJ databases">
        <title>Isolation of gut microbiota from human fecal samples.</title>
        <authorList>
            <person name="Pamer E.G."/>
            <person name="Barat B."/>
            <person name="Waligurski E."/>
            <person name="Medina S."/>
            <person name="Paddock L."/>
            <person name="Mostad J."/>
        </authorList>
    </citation>
    <scope>NUCLEOTIDE SEQUENCE [LARGE SCALE GENOMIC DNA]</scope>
    <source>
        <strain evidence="10 11">SL.3.17</strain>
    </source>
</reference>
<dbReference type="Pfam" id="PF08281">
    <property type="entry name" value="Sigma70_r4_2"/>
    <property type="match status" value="1"/>
</dbReference>
<feature type="domain" description="RNA polymerase sigma-70" evidence="9">
    <location>
        <begin position="53"/>
        <end position="66"/>
    </location>
</feature>
<dbReference type="Gene3D" id="1.10.10.10">
    <property type="entry name" value="Winged helix-like DNA-binding domain superfamily/Winged helix DNA-binding domain"/>
    <property type="match status" value="1"/>
</dbReference>
<comment type="similarity">
    <text evidence="1">Belongs to the sigma-70 factor family.</text>
</comment>
<keyword evidence="3" id="KW-0805">Transcription regulation</keyword>
<feature type="region of interest" description="Disordered" evidence="8">
    <location>
        <begin position="108"/>
        <end position="133"/>
    </location>
</feature>
<dbReference type="InterPro" id="IPR013249">
    <property type="entry name" value="RNA_pol_sigma70_r4_t2"/>
</dbReference>
<sequence>MKEKRYDELTDEQLVEIAQGGNLEAEEFLIRKYKEVVSSRSKLYFIMGADGEDVVQEGMIGLFKAIKSYDSSKDASFHTFAELCVNRQIITAIKTASRLKHSPLNTSISLNKPVSDEEPDGTLEETLSAGSNSDPEAQLVLKDVFASIISNEGNIFSKFEMQVWNEYLQGKNYRQIAESLEKSPKAVDNAIQRTKKKILMYLCQ</sequence>
<evidence type="ECO:0000313" key="10">
    <source>
        <dbReference type="EMBL" id="MCQ4638356.1"/>
    </source>
</evidence>
<evidence type="ECO:0000256" key="6">
    <source>
        <dbReference type="ARBA" id="ARBA00023163"/>
    </source>
</evidence>
<dbReference type="PANTHER" id="PTHR30385">
    <property type="entry name" value="SIGMA FACTOR F FLAGELLAR"/>
    <property type="match status" value="1"/>
</dbReference>
<dbReference type="InterPro" id="IPR036388">
    <property type="entry name" value="WH-like_DNA-bd_sf"/>
</dbReference>
<evidence type="ECO:0000256" key="4">
    <source>
        <dbReference type="ARBA" id="ARBA00023082"/>
    </source>
</evidence>
<dbReference type="NCBIfam" id="NF006145">
    <property type="entry name" value="PRK08295.1-2"/>
    <property type="match status" value="1"/>
</dbReference>
<dbReference type="InterPro" id="IPR007627">
    <property type="entry name" value="RNA_pol_sigma70_r2"/>
</dbReference>
<comment type="caution">
    <text evidence="10">The sequence shown here is derived from an EMBL/GenBank/DDBJ whole genome shotgun (WGS) entry which is preliminary data.</text>
</comment>
<dbReference type="InterPro" id="IPR000943">
    <property type="entry name" value="RNA_pol_sigma70"/>
</dbReference>
<dbReference type="NCBIfam" id="NF006148">
    <property type="entry name" value="PRK08295.1-5"/>
    <property type="match status" value="1"/>
</dbReference>
<dbReference type="InterPro" id="IPR013325">
    <property type="entry name" value="RNA_pol_sigma_r2"/>
</dbReference>
<keyword evidence="6" id="KW-0804">Transcription</keyword>
<dbReference type="InterPro" id="IPR014284">
    <property type="entry name" value="RNA_pol_sigma-70_dom"/>
</dbReference>
<evidence type="ECO:0000256" key="2">
    <source>
        <dbReference type="ARBA" id="ARBA00021245"/>
    </source>
</evidence>
<dbReference type="EMBL" id="JANFXK010000026">
    <property type="protein sequence ID" value="MCQ4638356.1"/>
    <property type="molecule type" value="Genomic_DNA"/>
</dbReference>
<evidence type="ECO:0000256" key="1">
    <source>
        <dbReference type="ARBA" id="ARBA00007788"/>
    </source>
</evidence>